<dbReference type="Pfam" id="PF07087">
    <property type="entry name" value="DUF1353"/>
    <property type="match status" value="1"/>
</dbReference>
<dbReference type="EMBL" id="UINC01020471">
    <property type="protein sequence ID" value="SVA85934.1"/>
    <property type="molecule type" value="Genomic_DNA"/>
</dbReference>
<organism evidence="1">
    <name type="scientific">marine metagenome</name>
    <dbReference type="NCBI Taxonomy" id="408172"/>
    <lineage>
        <taxon>unclassified sequences</taxon>
        <taxon>metagenomes</taxon>
        <taxon>ecological metagenomes</taxon>
    </lineage>
</organism>
<accession>A0A381Z9W8</accession>
<dbReference type="InterPro" id="IPR010767">
    <property type="entry name" value="Phage_CGC-2007_Cje0229"/>
</dbReference>
<name>A0A381Z9W8_9ZZZZ</name>
<dbReference type="AlphaFoldDB" id="A0A381Z9W8"/>
<protein>
    <submittedName>
        <fullName evidence="1">Uncharacterized protein</fullName>
    </submittedName>
</protein>
<evidence type="ECO:0000313" key="1">
    <source>
        <dbReference type="EMBL" id="SVA85934.1"/>
    </source>
</evidence>
<sequence length="176" mass="19490">MGEFNDKISAEFTPPKTWVLNRGLSFITDELIESEIKCLKEVGANIIASGKITCRKGMKTDLASTPKILWNVIAPWDVARAAIIHDHLYASLRAYYAKYIEPKAAKSGSTELDYIDNKLNDVEPKIHCHAMGRAISDKVFLLAMKSAEPEVPQWKIYSAYNAVRLFGGRAASTGGI</sequence>
<reference evidence="1" key="1">
    <citation type="submission" date="2018-05" db="EMBL/GenBank/DDBJ databases">
        <authorList>
            <person name="Lanie J.A."/>
            <person name="Ng W.-L."/>
            <person name="Kazmierczak K.M."/>
            <person name="Andrzejewski T.M."/>
            <person name="Davidsen T.M."/>
            <person name="Wayne K.J."/>
            <person name="Tettelin H."/>
            <person name="Glass J.I."/>
            <person name="Rusch D."/>
            <person name="Podicherti R."/>
            <person name="Tsui H.-C.T."/>
            <person name="Winkler M.E."/>
        </authorList>
    </citation>
    <scope>NUCLEOTIDE SEQUENCE</scope>
</reference>
<gene>
    <name evidence="1" type="ORF">METZ01_LOCUS138788</name>
</gene>
<proteinExistence type="predicted"/>